<protein>
    <recommendedName>
        <fullName evidence="3">DUF4367 domain-containing protein</fullName>
    </recommendedName>
</protein>
<dbReference type="Proteomes" id="UP001316087">
    <property type="component" value="Unassembled WGS sequence"/>
</dbReference>
<dbReference type="RefSeq" id="WP_241371211.1">
    <property type="nucleotide sequence ID" value="NZ_JAKZFC010000018.1"/>
</dbReference>
<organism evidence="1 2">
    <name type="scientific">Solibacillus palustris</name>
    <dbReference type="NCBI Taxonomy" id="2908203"/>
    <lineage>
        <taxon>Bacteria</taxon>
        <taxon>Bacillati</taxon>
        <taxon>Bacillota</taxon>
        <taxon>Bacilli</taxon>
        <taxon>Bacillales</taxon>
        <taxon>Caryophanaceae</taxon>
        <taxon>Solibacillus</taxon>
    </lineage>
</organism>
<name>A0ABS9UIY7_9BACL</name>
<evidence type="ECO:0000313" key="1">
    <source>
        <dbReference type="EMBL" id="MCH7324054.1"/>
    </source>
</evidence>
<evidence type="ECO:0008006" key="3">
    <source>
        <dbReference type="Google" id="ProtNLM"/>
    </source>
</evidence>
<proteinExistence type="predicted"/>
<gene>
    <name evidence="1" type="ORF">LZ480_19525</name>
</gene>
<keyword evidence="2" id="KW-1185">Reference proteome</keyword>
<evidence type="ECO:0000313" key="2">
    <source>
        <dbReference type="Proteomes" id="UP001316087"/>
    </source>
</evidence>
<accession>A0ABS9UIY7</accession>
<sequence>MKKILTILMAFTLVFLVIQPVMATLDIVKIGSEFVIALTKKDEEQARTYLASDVDIPEIREDTPIRKVTGLPSPKENISVTIAYFDDDENYLQGRIAFIWEITFKKEKITDIRVVYDGSNPFMNESKAIKEYEAKNKTNIRPPSKFPFDITHIDGYVDEDVLMLRYRSAGLGGLLQIKVVPHNTDLETLKGENDEFYSLKNGTNALYQPNFPLASQLIFQNGNSRYSISISYSTKENVTVDDLLKVANSMFFN</sequence>
<dbReference type="EMBL" id="JAKZFC010000018">
    <property type="protein sequence ID" value="MCH7324054.1"/>
    <property type="molecule type" value="Genomic_DNA"/>
</dbReference>
<comment type="caution">
    <text evidence="1">The sequence shown here is derived from an EMBL/GenBank/DDBJ whole genome shotgun (WGS) entry which is preliminary data.</text>
</comment>
<reference evidence="1 2" key="1">
    <citation type="submission" date="2022-03" db="EMBL/GenBank/DDBJ databases">
        <authorList>
            <person name="Jo J.-H."/>
            <person name="Im W.-T."/>
        </authorList>
    </citation>
    <scope>NUCLEOTIDE SEQUENCE [LARGE SCALE GENOMIC DNA]</scope>
    <source>
        <strain evidence="1 2">MA9</strain>
    </source>
</reference>